<dbReference type="Proteomes" id="UP000830028">
    <property type="component" value="Segment"/>
</dbReference>
<organism evidence="5 6">
    <name type="scientific">Apple ourmia-like virus 2</name>
    <dbReference type="NCBI Taxonomy" id="2709319"/>
    <lineage>
        <taxon>Viruses</taxon>
        <taxon>Riboviria</taxon>
        <taxon>Orthornavirae</taxon>
        <taxon>Lenarviricota</taxon>
        <taxon>Miaviricetes</taxon>
        <taxon>Ourlivirales</taxon>
        <taxon>Botourmiaviridae</taxon>
        <taxon>Penoulivirus</taxon>
        <taxon>Penoulivirus malus</taxon>
    </lineage>
</organism>
<keyword evidence="4" id="KW-0472">Membrane</keyword>
<proteinExistence type="predicted"/>
<protein>
    <submittedName>
        <fullName evidence="5">RNA-dependent RNA polymerase</fullName>
    </submittedName>
</protein>
<dbReference type="CDD" id="cd23183">
    <property type="entry name" value="ps-ssRNAv_Botourmiaviridae_RdRp"/>
    <property type="match status" value="1"/>
</dbReference>
<dbReference type="InterPro" id="IPR043502">
    <property type="entry name" value="DNA/RNA_pol_sf"/>
</dbReference>
<sequence length="699" mass="78142">MIMRRQNWPIKLYWLPFDNVEIISLGLVSSSFLMNKRLRRRGQGGCLVALDVNSQSPRGDKLATKNKRDVSPNRRLGCQKTSRNGRVARAALALLERDQGMTRGSVPLPSRIECGSLYTTLASIFPDLTPVQELSLKTSKKLQRPCKACFTEDDQREAVRKYKIERFAQLPDVDVDHLHRFKKAVAAQVRSGWNVGHYPYVPSGNATESYSRHEAGSWNDEEFSRTCGVMSIVSSGKPRIVTLYSGRNSEILSPLHDALYASLQREGWLLVGDPTNQKVKALGETGAYVSVDYKSATDNIRSEYCRAVLQVLKDKSIGLSAEQCAALDVVGELRFDDDGPAALRGQPMGSLMSFPMLCLINKVCVDLALADLAEEGRISWKQFRVHRCLINGDDLLYRELEGSHGILAGILRHGSQVGLVVNEEKTMVSDVYGEINSCVFYNARKQKKTNVSVVEWRSEVSDPIGFIADSVCKPSTFRSCLDNWRQPIRRAWPKLQGPVPPSFLRELWRFKAELTFRPIFPHQSTPNPFPVVAKPAGYDLSRGEEVGYIAERVARLKEECASAPRAVCGRSFFRFAKVKRSLPVISGGETVGIQQTLRNENTTLEDNVLKHLAEMWKIKTKEKLCSVDPEEAYGVPDPVFALKGPVMTDGSLAPIGFRMILELRDYKRNRLCATADAGVSYPGPARAGSRVEADYERFE</sequence>
<dbReference type="GeneID" id="80538653"/>
<reference evidence="5 6" key="1">
    <citation type="submission" date="2019-08" db="EMBL/GenBank/DDBJ databases">
        <authorList>
            <person name="Wright A.A."/>
            <person name="Harper S."/>
        </authorList>
    </citation>
    <scope>NUCLEOTIDE SEQUENCE [LARGE SCALE GENOMIC DNA]</scope>
    <source>
        <strain evidence="5">WA1</strain>
    </source>
</reference>
<keyword evidence="6" id="KW-1185">Reference proteome</keyword>
<dbReference type="RefSeq" id="YP_010800184.1">
    <property type="nucleotide sequence ID" value="NC_076731.1"/>
</dbReference>
<dbReference type="EMBL" id="MN386962">
    <property type="protein sequence ID" value="QIC52829.1"/>
    <property type="molecule type" value="Genomic_RNA"/>
</dbReference>
<accession>A0ABX6JHD2</accession>
<evidence type="ECO:0000256" key="1">
    <source>
        <dbReference type="ARBA" id="ARBA00022484"/>
    </source>
</evidence>
<evidence type="ECO:0000313" key="6">
    <source>
        <dbReference type="Proteomes" id="UP000830028"/>
    </source>
</evidence>
<keyword evidence="4" id="KW-1133">Transmembrane helix</keyword>
<keyword evidence="3" id="KW-0548">Nucleotidyltransferase</keyword>
<evidence type="ECO:0000313" key="5">
    <source>
        <dbReference type="EMBL" id="QIC52829.1"/>
    </source>
</evidence>
<dbReference type="GO" id="GO:0003968">
    <property type="term" value="F:RNA-directed RNA polymerase activity"/>
    <property type="evidence" value="ECO:0007669"/>
    <property type="project" value="UniProtKB-KW"/>
</dbReference>
<keyword evidence="1 5" id="KW-0696">RNA-directed RNA polymerase</keyword>
<feature type="transmembrane region" description="Helical" evidence="4">
    <location>
        <begin position="12"/>
        <end position="34"/>
    </location>
</feature>
<keyword evidence="4" id="KW-0812">Transmembrane</keyword>
<keyword evidence="2" id="KW-0808">Transferase</keyword>
<evidence type="ECO:0000256" key="2">
    <source>
        <dbReference type="ARBA" id="ARBA00022679"/>
    </source>
</evidence>
<dbReference type="SUPFAM" id="SSF56672">
    <property type="entry name" value="DNA/RNA polymerases"/>
    <property type="match status" value="1"/>
</dbReference>
<evidence type="ECO:0000256" key="3">
    <source>
        <dbReference type="ARBA" id="ARBA00022695"/>
    </source>
</evidence>
<evidence type="ECO:0000256" key="4">
    <source>
        <dbReference type="SAM" id="Phobius"/>
    </source>
</evidence>
<name>A0ABX6JHD2_9VIRU</name>